<feature type="domain" description="Threonine/serine exporter-like N-terminal" evidence="8">
    <location>
        <begin position="40"/>
        <end position="283"/>
    </location>
</feature>
<dbReference type="GO" id="GO:0015744">
    <property type="term" value="P:succinate transport"/>
    <property type="evidence" value="ECO:0007669"/>
    <property type="project" value="TreeGrafter"/>
</dbReference>
<keyword evidence="5 7" id="KW-0472">Membrane</keyword>
<keyword evidence="3 7" id="KW-0812">Transmembrane</keyword>
<evidence type="ECO:0000313" key="11">
    <source>
        <dbReference type="Proteomes" id="UP000510886"/>
    </source>
</evidence>
<reference evidence="10 11" key="1">
    <citation type="submission" date="2020-01" db="EMBL/GenBank/DDBJ databases">
        <title>Complete and circular genome sequences of six lactobacillus isolates from horses.</title>
        <authorList>
            <person name="Hassan H.M."/>
        </authorList>
    </citation>
    <scope>NUCLEOTIDE SEQUENCE [LARGE SCALE GENOMIC DNA]</scope>
    <source>
        <strain evidence="10 11">1A</strain>
    </source>
</reference>
<feature type="transmembrane region" description="Helical" evidence="7">
    <location>
        <begin position="231"/>
        <end position="251"/>
    </location>
</feature>
<feature type="transmembrane region" description="Helical" evidence="7">
    <location>
        <begin position="350"/>
        <end position="369"/>
    </location>
</feature>
<dbReference type="GO" id="GO:0005886">
    <property type="term" value="C:plasma membrane"/>
    <property type="evidence" value="ECO:0007669"/>
    <property type="project" value="UniProtKB-SubCell"/>
</dbReference>
<feature type="transmembrane region" description="Helical" evidence="7">
    <location>
        <begin position="411"/>
        <end position="435"/>
    </location>
</feature>
<dbReference type="Pfam" id="PF12821">
    <property type="entry name" value="ThrE_2"/>
    <property type="match status" value="1"/>
</dbReference>
<keyword evidence="4 7" id="KW-1133">Transmembrane helix</keyword>
<dbReference type="InterPro" id="IPR050539">
    <property type="entry name" value="ThrE_Dicarb/AminoAcid_Exp"/>
</dbReference>
<feature type="transmembrane region" description="Helical" evidence="7">
    <location>
        <begin position="145"/>
        <end position="163"/>
    </location>
</feature>
<dbReference type="GO" id="GO:0022857">
    <property type="term" value="F:transmembrane transporter activity"/>
    <property type="evidence" value="ECO:0007669"/>
    <property type="project" value="InterPro"/>
</dbReference>
<evidence type="ECO:0000256" key="7">
    <source>
        <dbReference type="SAM" id="Phobius"/>
    </source>
</evidence>
<comment type="similarity">
    <text evidence="6">Belongs to the ThrE exporter (TC 2.A.79) family.</text>
</comment>
<dbReference type="GeneID" id="89600247"/>
<evidence type="ECO:0000256" key="2">
    <source>
        <dbReference type="ARBA" id="ARBA00022475"/>
    </source>
</evidence>
<evidence type="ECO:0000313" key="10">
    <source>
        <dbReference type="EMBL" id="QLL78479.1"/>
    </source>
</evidence>
<evidence type="ECO:0000256" key="1">
    <source>
        <dbReference type="ARBA" id="ARBA00004651"/>
    </source>
</evidence>
<evidence type="ECO:0000256" key="5">
    <source>
        <dbReference type="ARBA" id="ARBA00023136"/>
    </source>
</evidence>
<evidence type="ECO:0000256" key="3">
    <source>
        <dbReference type="ARBA" id="ARBA00022692"/>
    </source>
</evidence>
<comment type="subcellular location">
    <subcellularLocation>
        <location evidence="1">Cell membrane</location>
        <topology evidence="1">Multi-pass membrane protein</topology>
    </subcellularLocation>
</comment>
<dbReference type="Pfam" id="PF06738">
    <property type="entry name" value="ThrE"/>
    <property type="match status" value="1"/>
</dbReference>
<feature type="transmembrane region" description="Helical" evidence="7">
    <location>
        <begin position="296"/>
        <end position="320"/>
    </location>
</feature>
<dbReference type="Proteomes" id="UP000510886">
    <property type="component" value="Chromosome"/>
</dbReference>
<gene>
    <name evidence="10" type="ORF">GTO87_07730</name>
</gene>
<proteinExistence type="inferred from homology"/>
<evidence type="ECO:0000259" key="8">
    <source>
        <dbReference type="Pfam" id="PF06738"/>
    </source>
</evidence>
<organism evidence="10 11">
    <name type="scientific">Ligilactobacillus saerimneri</name>
    <dbReference type="NCBI Taxonomy" id="228229"/>
    <lineage>
        <taxon>Bacteria</taxon>
        <taxon>Bacillati</taxon>
        <taxon>Bacillota</taxon>
        <taxon>Bacilli</taxon>
        <taxon>Lactobacillales</taxon>
        <taxon>Lactobacillaceae</taxon>
        <taxon>Ligilactobacillus</taxon>
    </lineage>
</organism>
<evidence type="ECO:0000259" key="9">
    <source>
        <dbReference type="Pfam" id="PF12821"/>
    </source>
</evidence>
<feature type="transmembrane region" description="Helical" evidence="7">
    <location>
        <begin position="381"/>
        <end position="399"/>
    </location>
</feature>
<keyword evidence="2" id="KW-1003">Cell membrane</keyword>
<dbReference type="RefSeq" id="WP_009552116.1">
    <property type="nucleotide sequence ID" value="NZ_CP047418.1"/>
</dbReference>
<dbReference type="EMBL" id="CP047418">
    <property type="protein sequence ID" value="QLL78479.1"/>
    <property type="molecule type" value="Genomic_DNA"/>
</dbReference>
<protein>
    <submittedName>
        <fullName evidence="10">Threonine/serine exporter family protein</fullName>
    </submittedName>
</protein>
<sequence>MEYEDNPRMRHHMPIPWEEFAEKNGDTIAREAPLREKAALVGRIGIIMLSCGTGAWRVRESMNTASRVLGITCSADVGLVSLEYTCYENGMSYTQALSLPRTGVNTDKLREMESFVRRFANDGAYLTVRQVHDLLDKIENKPANYPAFVAGLASALACAGFVFLLGGGWIEMICCFCGAGLGNYVRKKMGEYHLTHLANTVVSVAVACLVYLVVFELLLKFNINERHEAGYIGAMLFVIPGFPFITSGLDIAKLDMRSGLERLAHAVTIVVVATLVGWLVAYTVHLRPADFIPLNLPPLVLLLLRLPASFCGVFGFSIMFNSTPKMATTAGVIGAIANTLRLELVDLGHMPPSAAAFCGALVAGLLASLIHKKMDFPRISLTVPSIVIMVPGLYLYRATYNIGLTSIGVGAYWLTQAILIIIALPLGLIAARIVADSKWRYND</sequence>
<dbReference type="InterPro" id="IPR010619">
    <property type="entry name" value="ThrE-like_N"/>
</dbReference>
<dbReference type="KEGG" id="lsw:GTO87_07730"/>
<accession>A0A7H9EMC4</accession>
<feature type="transmembrane region" description="Helical" evidence="7">
    <location>
        <begin position="263"/>
        <end position="284"/>
    </location>
</feature>
<feature type="transmembrane region" description="Helical" evidence="7">
    <location>
        <begin position="197"/>
        <end position="219"/>
    </location>
</feature>
<feature type="domain" description="Threonine/Serine exporter ThrE" evidence="9">
    <location>
        <begin position="308"/>
        <end position="433"/>
    </location>
</feature>
<evidence type="ECO:0000256" key="6">
    <source>
        <dbReference type="ARBA" id="ARBA00034125"/>
    </source>
</evidence>
<dbReference type="AlphaFoldDB" id="A0A7H9EMC4"/>
<dbReference type="PANTHER" id="PTHR34390:SF2">
    <property type="entry name" value="SUCCINATE TRANSPORTER SUBUNIT YJJP-RELATED"/>
    <property type="match status" value="1"/>
</dbReference>
<evidence type="ECO:0000256" key="4">
    <source>
        <dbReference type="ARBA" id="ARBA00022989"/>
    </source>
</evidence>
<name>A0A7H9EMC4_9LACO</name>
<dbReference type="PANTHER" id="PTHR34390">
    <property type="entry name" value="UPF0442 PROTEIN YJJB-RELATED"/>
    <property type="match status" value="1"/>
</dbReference>
<dbReference type="InterPro" id="IPR024528">
    <property type="entry name" value="ThrE_2"/>
</dbReference>